<dbReference type="SUPFAM" id="SSF53300">
    <property type="entry name" value="vWA-like"/>
    <property type="match status" value="1"/>
</dbReference>
<gene>
    <name evidence="3" type="ORF">D7318_26445</name>
    <name evidence="2" type="ORF">D7319_27400</name>
</gene>
<accession>A0A3A9VX65</accession>
<dbReference type="Proteomes" id="UP000275024">
    <property type="component" value="Unassembled WGS sequence"/>
</dbReference>
<proteinExistence type="predicted"/>
<reference evidence="4 5" key="1">
    <citation type="submission" date="2018-09" db="EMBL/GenBank/DDBJ databases">
        <title>Streptomyces sp. nov. DS1-2, an endophytic actinomycete isolated from roots of Dendrobium scabrilingue.</title>
        <authorList>
            <person name="Kuncharoen N."/>
            <person name="Kudo T."/>
            <person name="Ohkuma M."/>
            <person name="Yuki M."/>
            <person name="Tanasupawat S."/>
        </authorList>
    </citation>
    <scope>NUCLEOTIDE SEQUENCE [LARGE SCALE GENOMIC DNA]</scope>
    <source>
        <strain evidence="2 5">AZ1-7</strain>
        <strain evidence="3 4">DS1-2</strain>
    </source>
</reference>
<evidence type="ECO:0000313" key="4">
    <source>
        <dbReference type="Proteomes" id="UP000268652"/>
    </source>
</evidence>
<dbReference type="EMBL" id="RBDY01000029">
    <property type="protein sequence ID" value="RKN15959.1"/>
    <property type="molecule type" value="Genomic_DNA"/>
</dbReference>
<evidence type="ECO:0000313" key="3">
    <source>
        <dbReference type="EMBL" id="RKN15959.1"/>
    </source>
</evidence>
<name>A0A3A9VX65_9ACTN</name>
<dbReference type="Proteomes" id="UP000268652">
    <property type="component" value="Unassembled WGS sequence"/>
</dbReference>
<dbReference type="Pfam" id="PF13768">
    <property type="entry name" value="VWA_3"/>
    <property type="match status" value="1"/>
</dbReference>
<evidence type="ECO:0000313" key="5">
    <source>
        <dbReference type="Proteomes" id="UP000275024"/>
    </source>
</evidence>
<feature type="domain" description="VWFA" evidence="1">
    <location>
        <begin position="55"/>
        <end position="234"/>
    </location>
</feature>
<dbReference type="Gene3D" id="1.20.120.1690">
    <property type="match status" value="1"/>
</dbReference>
<comment type="caution">
    <text evidence="2">The sequence shown here is derived from an EMBL/GenBank/DDBJ whole genome shotgun (WGS) entry which is preliminary data.</text>
</comment>
<dbReference type="CDD" id="cd00198">
    <property type="entry name" value="vWFA"/>
    <property type="match status" value="1"/>
</dbReference>
<dbReference type="SMART" id="SM00327">
    <property type="entry name" value="VWA"/>
    <property type="match status" value="1"/>
</dbReference>
<dbReference type="Gene3D" id="3.40.50.410">
    <property type="entry name" value="von Willebrand factor, type A domain"/>
    <property type="match status" value="1"/>
</dbReference>
<dbReference type="InterPro" id="IPR002035">
    <property type="entry name" value="VWF_A"/>
</dbReference>
<dbReference type="Gene3D" id="2.60.40.3670">
    <property type="match status" value="1"/>
</dbReference>
<dbReference type="InterPro" id="IPR036465">
    <property type="entry name" value="vWFA_dom_sf"/>
</dbReference>
<dbReference type="EMBL" id="RBDX01000032">
    <property type="protein sequence ID" value="RKN04753.1"/>
    <property type="molecule type" value="Genomic_DNA"/>
</dbReference>
<sequence length="494" mass="52806">MRRSTPMTPDPTVALTISQEIDLAVGNAGAGMHAFIEVRTSGVDPAALGGAPRAAEVIIVDCSGSMGSPPTKLEAAQRAAGAAVDALRDGTEFAVVRGTHQARMAFPRHAERLEVADHDSRARAKARIGHLFAEGGTAIGSWLRLTRELLAASAAEVKHAVLLTDGHNVVDPELLDDELALCEGEFVCDARGIGTGWNSEELIRVAGRLNGTASAVLRESDLEAEFERSIRTSMARTLPALTLRVSLTRGIGLRFLRQVHPTRRDLTAEGVPVDERAVEFATHPWAGDEVRQYHLCLTADPEDVPLDEEMQLAWVDVASGSDRVPDPAPEPVLVRWRPGSGPPTEMSHVSKHFSLHEDLTLAANAAHDAYQASDESALLSALGTTVRLAHQLGHAEVLAEVAEIVDIHDPAAGEVVIKQHFDGRRLGRLLMFGHVSVSAEVGPRPAPERAVPVDPALDHVSCRKEGCSAEFPPGTPFCGLCQTRQAGPPDTERG</sequence>
<evidence type="ECO:0000313" key="2">
    <source>
        <dbReference type="EMBL" id="RKN04753.1"/>
    </source>
</evidence>
<dbReference type="OrthoDB" id="568872at2"/>
<keyword evidence="4" id="KW-1185">Reference proteome</keyword>
<dbReference type="PROSITE" id="PS50234">
    <property type="entry name" value="VWFA"/>
    <property type="match status" value="1"/>
</dbReference>
<organism evidence="2 5">
    <name type="scientific">Streptomyces radicis</name>
    <dbReference type="NCBI Taxonomy" id="1750517"/>
    <lineage>
        <taxon>Bacteria</taxon>
        <taxon>Bacillati</taxon>
        <taxon>Actinomycetota</taxon>
        <taxon>Actinomycetes</taxon>
        <taxon>Kitasatosporales</taxon>
        <taxon>Streptomycetaceae</taxon>
        <taxon>Streptomyces</taxon>
    </lineage>
</organism>
<dbReference type="AlphaFoldDB" id="A0A3A9VX65"/>
<protein>
    <submittedName>
        <fullName evidence="2">VWA domain-containing protein</fullName>
    </submittedName>
</protein>
<evidence type="ECO:0000259" key="1">
    <source>
        <dbReference type="PROSITE" id="PS50234"/>
    </source>
</evidence>